<reference evidence="1" key="1">
    <citation type="journal article" date="2014" name="Front. Microbiol.">
        <title>High frequency of phylogenetically diverse reductive dehalogenase-homologous genes in deep subseafloor sedimentary metagenomes.</title>
        <authorList>
            <person name="Kawai M."/>
            <person name="Futagami T."/>
            <person name="Toyoda A."/>
            <person name="Takaki Y."/>
            <person name="Nishi S."/>
            <person name="Hori S."/>
            <person name="Arai W."/>
            <person name="Tsubouchi T."/>
            <person name="Morono Y."/>
            <person name="Uchiyama I."/>
            <person name="Ito T."/>
            <person name="Fujiyama A."/>
            <person name="Inagaki F."/>
            <person name="Takami H."/>
        </authorList>
    </citation>
    <scope>NUCLEOTIDE SEQUENCE</scope>
    <source>
        <strain evidence="1">Expedition CK06-06</strain>
    </source>
</reference>
<evidence type="ECO:0000313" key="1">
    <source>
        <dbReference type="EMBL" id="GAH00827.1"/>
    </source>
</evidence>
<accession>X1C0N1</accession>
<protein>
    <submittedName>
        <fullName evidence="1">Uncharacterized protein</fullName>
    </submittedName>
</protein>
<sequence>MDPDYPTPTYELIVPEPPINWWKKYNNECCVMGKILKISDIFKRNDCLA</sequence>
<feature type="non-terminal residue" evidence="1">
    <location>
        <position position="49"/>
    </location>
</feature>
<proteinExistence type="predicted"/>
<organism evidence="1">
    <name type="scientific">marine sediment metagenome</name>
    <dbReference type="NCBI Taxonomy" id="412755"/>
    <lineage>
        <taxon>unclassified sequences</taxon>
        <taxon>metagenomes</taxon>
        <taxon>ecological metagenomes</taxon>
    </lineage>
</organism>
<gene>
    <name evidence="1" type="ORF">S01H4_47633</name>
</gene>
<dbReference type="EMBL" id="BART01026765">
    <property type="protein sequence ID" value="GAH00827.1"/>
    <property type="molecule type" value="Genomic_DNA"/>
</dbReference>
<comment type="caution">
    <text evidence="1">The sequence shown here is derived from an EMBL/GenBank/DDBJ whole genome shotgun (WGS) entry which is preliminary data.</text>
</comment>
<dbReference type="AlphaFoldDB" id="X1C0N1"/>
<name>X1C0N1_9ZZZZ</name>